<dbReference type="InterPro" id="IPR023210">
    <property type="entry name" value="NADP_OxRdtase_dom"/>
</dbReference>
<gene>
    <name evidence="3" type="ORF">KDAU_59260</name>
</gene>
<proteinExistence type="predicted"/>
<evidence type="ECO:0000259" key="2">
    <source>
        <dbReference type="Pfam" id="PF00248"/>
    </source>
</evidence>
<dbReference type="RefSeq" id="WP_126601116.1">
    <property type="nucleotide sequence ID" value="NZ_BIFQ01000002.1"/>
</dbReference>
<keyword evidence="4" id="KW-1185">Reference proteome</keyword>
<keyword evidence="1" id="KW-0560">Oxidoreductase</keyword>
<feature type="domain" description="NADP-dependent oxidoreductase" evidence="2">
    <location>
        <begin position="16"/>
        <end position="321"/>
    </location>
</feature>
<dbReference type="CDD" id="cd19087">
    <property type="entry name" value="AKR_AKR12A1_B1_C1"/>
    <property type="match status" value="1"/>
</dbReference>
<dbReference type="EMBL" id="BIFQ01000002">
    <property type="protein sequence ID" value="GCE08597.1"/>
    <property type="molecule type" value="Genomic_DNA"/>
</dbReference>
<evidence type="ECO:0000313" key="4">
    <source>
        <dbReference type="Proteomes" id="UP000287224"/>
    </source>
</evidence>
<organism evidence="3 4">
    <name type="scientific">Dictyobacter aurantiacus</name>
    <dbReference type="NCBI Taxonomy" id="1936993"/>
    <lineage>
        <taxon>Bacteria</taxon>
        <taxon>Bacillati</taxon>
        <taxon>Chloroflexota</taxon>
        <taxon>Ktedonobacteria</taxon>
        <taxon>Ktedonobacterales</taxon>
        <taxon>Dictyobacteraceae</taxon>
        <taxon>Dictyobacter</taxon>
    </lineage>
</organism>
<sequence>MQIKRLGGTGLKVSEVCLGTMTFGNQADEATAFEIMDTAEQGGINFFDTADVYPGGEKALTGVTEEIVGNWLRERNARDRIVLATKCFGKMGSNPNDQGLSRRHIIAACEASLKRLKTDYIDLYQMHQFDAQTPIEESLRAMDDLVRAGKVRYVGCSNFPAWRLADALWTSKVNGLERIVCVQPRYNIAFRMIEDELLPLCQEHGVGVIVYNPLAAGVLTGRYVEKPEAESGTRFKSQNPNDLYRRRYWNETLHDQVRQLAEFMKGRNKPLTHVAVAWVLSQPAVTSAILGASRPDQLKDSLGGVGLTLDEDELRACDDVWYNLPRIRDKEIARR</sequence>
<dbReference type="SUPFAM" id="SSF51430">
    <property type="entry name" value="NAD(P)-linked oxidoreductase"/>
    <property type="match status" value="1"/>
</dbReference>
<accession>A0A401ZNY9</accession>
<evidence type="ECO:0000256" key="1">
    <source>
        <dbReference type="ARBA" id="ARBA00023002"/>
    </source>
</evidence>
<dbReference type="PANTHER" id="PTHR43364:SF4">
    <property type="entry name" value="NAD(P)-LINKED OXIDOREDUCTASE SUPERFAMILY PROTEIN"/>
    <property type="match status" value="1"/>
</dbReference>
<name>A0A401ZNY9_9CHLR</name>
<dbReference type="Pfam" id="PF00248">
    <property type="entry name" value="Aldo_ket_red"/>
    <property type="match status" value="1"/>
</dbReference>
<dbReference type="Proteomes" id="UP000287224">
    <property type="component" value="Unassembled WGS sequence"/>
</dbReference>
<protein>
    <submittedName>
        <fullName evidence="3">Oxidoreductase</fullName>
    </submittedName>
</protein>
<dbReference type="GO" id="GO:0005829">
    <property type="term" value="C:cytosol"/>
    <property type="evidence" value="ECO:0007669"/>
    <property type="project" value="UniProtKB-ARBA"/>
</dbReference>
<dbReference type="PANTHER" id="PTHR43364">
    <property type="entry name" value="NADH-SPECIFIC METHYLGLYOXAL REDUCTASE-RELATED"/>
    <property type="match status" value="1"/>
</dbReference>
<reference evidence="4" key="1">
    <citation type="submission" date="2018-12" db="EMBL/GenBank/DDBJ databases">
        <title>Tengunoibacter tsumagoiensis gen. nov., sp. nov., Dictyobacter kobayashii sp. nov., D. alpinus sp. nov., and D. joshuensis sp. nov. and description of Dictyobacteraceae fam. nov. within the order Ktedonobacterales isolated from Tengu-no-mugimeshi.</title>
        <authorList>
            <person name="Wang C.M."/>
            <person name="Zheng Y."/>
            <person name="Sakai Y."/>
            <person name="Toyoda A."/>
            <person name="Minakuchi Y."/>
            <person name="Abe K."/>
            <person name="Yokota A."/>
            <person name="Yabe S."/>
        </authorList>
    </citation>
    <scope>NUCLEOTIDE SEQUENCE [LARGE SCALE GENOMIC DNA]</scope>
    <source>
        <strain evidence="4">S-27</strain>
    </source>
</reference>
<dbReference type="InterPro" id="IPR036812">
    <property type="entry name" value="NAD(P)_OxRdtase_dom_sf"/>
</dbReference>
<comment type="caution">
    <text evidence="3">The sequence shown here is derived from an EMBL/GenBank/DDBJ whole genome shotgun (WGS) entry which is preliminary data.</text>
</comment>
<dbReference type="FunFam" id="3.20.20.100:FF:000004">
    <property type="entry name" value="Oxidoreductase, aldo/keto reductase"/>
    <property type="match status" value="1"/>
</dbReference>
<dbReference type="GO" id="GO:0016491">
    <property type="term" value="F:oxidoreductase activity"/>
    <property type="evidence" value="ECO:0007669"/>
    <property type="project" value="UniProtKB-KW"/>
</dbReference>
<evidence type="ECO:0000313" key="3">
    <source>
        <dbReference type="EMBL" id="GCE08597.1"/>
    </source>
</evidence>
<dbReference type="InterPro" id="IPR050523">
    <property type="entry name" value="AKR_Detox_Biosynth"/>
</dbReference>
<dbReference type="OrthoDB" id="9773828at2"/>
<dbReference type="AlphaFoldDB" id="A0A401ZNY9"/>
<dbReference type="Gene3D" id="3.20.20.100">
    <property type="entry name" value="NADP-dependent oxidoreductase domain"/>
    <property type="match status" value="1"/>
</dbReference>